<dbReference type="EMBL" id="QYZD01000012">
    <property type="protein sequence ID" value="RJG23155.1"/>
    <property type="molecule type" value="Genomic_DNA"/>
</dbReference>
<dbReference type="Proteomes" id="UP000266177">
    <property type="component" value="Unassembled WGS sequence"/>
</dbReference>
<dbReference type="Gene3D" id="1.10.510.10">
    <property type="entry name" value="Transferase(Phosphotransferase) domain 1"/>
    <property type="match status" value="1"/>
</dbReference>
<accession>A0A3A3H2F5</accession>
<reference evidence="3 4" key="1">
    <citation type="submission" date="2018-09" db="EMBL/GenBank/DDBJ databases">
        <title>Paenibacillus SK2017-BO5.</title>
        <authorList>
            <person name="Piskunova J.V."/>
            <person name="Dubiley S.A."/>
            <person name="Severinov K.V."/>
        </authorList>
    </citation>
    <scope>NUCLEOTIDE SEQUENCE [LARGE SCALE GENOMIC DNA]</scope>
    <source>
        <strain evidence="3 4">BO5</strain>
    </source>
</reference>
<dbReference type="OrthoDB" id="2663482at2"/>
<evidence type="ECO:0000256" key="2">
    <source>
        <dbReference type="SAM" id="Phobius"/>
    </source>
</evidence>
<keyword evidence="2" id="KW-1133">Transmembrane helix</keyword>
<dbReference type="SUPFAM" id="SSF56112">
    <property type="entry name" value="Protein kinase-like (PK-like)"/>
    <property type="match status" value="1"/>
</dbReference>
<feature type="transmembrane region" description="Helical" evidence="2">
    <location>
        <begin position="429"/>
        <end position="451"/>
    </location>
</feature>
<evidence type="ECO:0000256" key="1">
    <source>
        <dbReference type="SAM" id="MobiDB-lite"/>
    </source>
</evidence>
<dbReference type="InterPro" id="IPR011009">
    <property type="entry name" value="Kinase-like_dom_sf"/>
</dbReference>
<feature type="region of interest" description="Disordered" evidence="1">
    <location>
        <begin position="550"/>
        <end position="576"/>
    </location>
</feature>
<feature type="compositionally biased region" description="Basic and acidic residues" evidence="1">
    <location>
        <begin position="557"/>
        <end position="576"/>
    </location>
</feature>
<sequence>MSFQPNPGDSIRLYGADYLIGEHPAAPGLAYAQAGRQGIVYQLIPHDGDVQEMKALKVFFPKYRIPAMVYQSDQLDAYSALPGLSVCKRHILTPEKNGGIIQAHTDLLYAVLMPWVHGPTWLDIIAAQRALTRRESLELATSLAQICSGMEQKGLAHCDLSAPNVLLPFFSEVNKHRNGSKIELVDVEQMYSPKLDRPDVLLAGSPGYAAHRTVQSGLWSAYADRFAGAVILAEMLGWSDDRVIGRAWGESYFDQHEMQTACERYGLMKRSLEERWGTKIAELFVRAWESQDLSSCPTFGEWLIILSGVSADEPITVQPQPEPAGGTPEGRLESEPAGQDPVTPSAASGAADPSDPSVVDRLFNQARELEKKGQWQSALDVYRSAHHFVSAGSPMEVELAAAIAGLQERLRAEKAPSGKLPWRRRRTTALLAAGIVVLLLLGASPLVYNMLQADALKAKEQQEALAAKQREEAELAQKQAEEEARRKQEEEARLAAQREEEAKKEQERKKLEQQKLAEQKRAEQKKKEEERKKLQEKYDKQAKYEKYLQWKQQQAEAQKRKQEEEARKRKEQEEELKRIRERDAVLLVASYNKAYNSAKRDNHDNARESALEFAKRYEKDPDYFNKKPDMSARAGHIYKYLKDREHELPDI</sequence>
<feature type="region of interest" description="Disordered" evidence="1">
    <location>
        <begin position="468"/>
        <end position="538"/>
    </location>
</feature>
<name>A0A3A3H2F5_PANTH</name>
<evidence type="ECO:0000313" key="3">
    <source>
        <dbReference type="EMBL" id="RJG23155.1"/>
    </source>
</evidence>
<organism evidence="3 4">
    <name type="scientific">Paenibacillus thiaminolyticus</name>
    <name type="common">Bacillus thiaminolyticus</name>
    <dbReference type="NCBI Taxonomy" id="49283"/>
    <lineage>
        <taxon>Bacteria</taxon>
        <taxon>Bacillati</taxon>
        <taxon>Bacillota</taxon>
        <taxon>Bacilli</taxon>
        <taxon>Bacillales</taxon>
        <taxon>Paenibacillaceae</taxon>
        <taxon>Paenibacillus</taxon>
    </lineage>
</organism>
<feature type="compositionally biased region" description="Low complexity" evidence="1">
    <location>
        <begin position="344"/>
        <end position="357"/>
    </location>
</feature>
<proteinExistence type="predicted"/>
<protein>
    <recommendedName>
        <fullName evidence="5">Protein kinase domain-containing protein</fullName>
    </recommendedName>
</protein>
<dbReference type="AlphaFoldDB" id="A0A3A3H2F5"/>
<gene>
    <name evidence="3" type="ORF">DQX05_14915</name>
</gene>
<keyword evidence="2" id="KW-0812">Transmembrane</keyword>
<keyword evidence="2" id="KW-0472">Membrane</keyword>
<feature type="region of interest" description="Disordered" evidence="1">
    <location>
        <begin position="314"/>
        <end position="357"/>
    </location>
</feature>
<evidence type="ECO:0008006" key="5">
    <source>
        <dbReference type="Google" id="ProtNLM"/>
    </source>
</evidence>
<evidence type="ECO:0000313" key="4">
    <source>
        <dbReference type="Proteomes" id="UP000266177"/>
    </source>
</evidence>
<comment type="caution">
    <text evidence="3">The sequence shown here is derived from an EMBL/GenBank/DDBJ whole genome shotgun (WGS) entry which is preliminary data.</text>
</comment>
<dbReference type="RefSeq" id="WP_119794365.1">
    <property type="nucleotide sequence ID" value="NZ_QYZD01000012.1"/>
</dbReference>